<sequence>MTMPVGDVRPTHPTESKGVILYFSDIFGFTVLGLDYFFGEPIHECMDKPGFDRPAWIEKAFSNPNTHTRPWTDTVVKKYGSGVKYCAVDFCFGGPHVFNPAKEGCLIARLLTLPLPPRIWRRSTNAPARPFSFFLDLHFDKSDRLVPMLFSCADTDHAFPKETTSEG</sequence>
<dbReference type="AlphaFoldDB" id="A0A9P6ZGG2"/>
<name>A0A9P6ZGG2_9AGAM</name>
<dbReference type="EMBL" id="JABBWD010000116">
    <property type="protein sequence ID" value="KAG1764971.1"/>
    <property type="molecule type" value="Genomic_DNA"/>
</dbReference>
<evidence type="ECO:0000313" key="2">
    <source>
        <dbReference type="Proteomes" id="UP000714275"/>
    </source>
</evidence>
<gene>
    <name evidence="1" type="ORF">EV702DRAFT_1051191</name>
</gene>
<accession>A0A9P6ZGG2</accession>
<dbReference type="OrthoDB" id="1393670at2759"/>
<dbReference type="Proteomes" id="UP000714275">
    <property type="component" value="Unassembled WGS sequence"/>
</dbReference>
<organism evidence="1 2">
    <name type="scientific">Suillus placidus</name>
    <dbReference type="NCBI Taxonomy" id="48579"/>
    <lineage>
        <taxon>Eukaryota</taxon>
        <taxon>Fungi</taxon>
        <taxon>Dikarya</taxon>
        <taxon>Basidiomycota</taxon>
        <taxon>Agaricomycotina</taxon>
        <taxon>Agaricomycetes</taxon>
        <taxon>Agaricomycetidae</taxon>
        <taxon>Boletales</taxon>
        <taxon>Suillineae</taxon>
        <taxon>Suillaceae</taxon>
        <taxon>Suillus</taxon>
    </lineage>
</organism>
<keyword evidence="2" id="KW-1185">Reference proteome</keyword>
<evidence type="ECO:0000313" key="1">
    <source>
        <dbReference type="EMBL" id="KAG1764971.1"/>
    </source>
</evidence>
<reference evidence="1" key="1">
    <citation type="journal article" date="2020" name="New Phytol.">
        <title>Comparative genomics reveals dynamic genome evolution in host specialist ectomycorrhizal fungi.</title>
        <authorList>
            <person name="Lofgren L.A."/>
            <person name="Nguyen N.H."/>
            <person name="Vilgalys R."/>
            <person name="Ruytinx J."/>
            <person name="Liao H.L."/>
            <person name="Branco S."/>
            <person name="Kuo A."/>
            <person name="LaButti K."/>
            <person name="Lipzen A."/>
            <person name="Andreopoulos W."/>
            <person name="Pangilinan J."/>
            <person name="Riley R."/>
            <person name="Hundley H."/>
            <person name="Na H."/>
            <person name="Barry K."/>
            <person name="Grigoriev I.V."/>
            <person name="Stajich J.E."/>
            <person name="Kennedy P.G."/>
        </authorList>
    </citation>
    <scope>NUCLEOTIDE SEQUENCE</scope>
    <source>
        <strain evidence="1">DOB743</strain>
    </source>
</reference>
<comment type="caution">
    <text evidence="1">The sequence shown here is derived from an EMBL/GenBank/DDBJ whole genome shotgun (WGS) entry which is preliminary data.</text>
</comment>
<proteinExistence type="predicted"/>
<protein>
    <submittedName>
        <fullName evidence="1">Uncharacterized protein</fullName>
    </submittedName>
</protein>